<evidence type="ECO:0000256" key="1">
    <source>
        <dbReference type="SAM" id="SignalP"/>
    </source>
</evidence>
<gene>
    <name evidence="2" type="ORF">BOO71_0014038</name>
</gene>
<reference evidence="2 3" key="1">
    <citation type="submission" date="2017-01" db="EMBL/GenBank/DDBJ databases">
        <title>Genome Analysis of Deinococcus marmoris KOPRI26562.</title>
        <authorList>
            <person name="Kim J.H."/>
            <person name="Oh H.-M."/>
        </authorList>
    </citation>
    <scope>NUCLEOTIDE SEQUENCE [LARGE SCALE GENOMIC DNA]</scope>
    <source>
        <strain evidence="2 3">KOPRI26562</strain>
    </source>
</reference>
<protein>
    <recommendedName>
        <fullName evidence="4">Lipoprotein</fullName>
    </recommendedName>
</protein>
<keyword evidence="1" id="KW-0732">Signal</keyword>
<dbReference type="EMBL" id="MSTI01000165">
    <property type="protein sequence ID" value="OLV15711.1"/>
    <property type="molecule type" value="Genomic_DNA"/>
</dbReference>
<proteinExistence type="predicted"/>
<dbReference type="Proteomes" id="UP000186607">
    <property type="component" value="Unassembled WGS sequence"/>
</dbReference>
<evidence type="ECO:0000313" key="2">
    <source>
        <dbReference type="EMBL" id="OLV15711.1"/>
    </source>
</evidence>
<name>A0A1U7NS18_9DEIO</name>
<feature type="chain" id="PRO_5012662610" description="Lipoprotein" evidence="1">
    <location>
        <begin position="20"/>
        <end position="149"/>
    </location>
</feature>
<feature type="signal peptide" evidence="1">
    <location>
        <begin position="1"/>
        <end position="19"/>
    </location>
</feature>
<evidence type="ECO:0000313" key="3">
    <source>
        <dbReference type="Proteomes" id="UP000186607"/>
    </source>
</evidence>
<accession>A0A1U7NS18</accession>
<dbReference type="AlphaFoldDB" id="A0A1U7NS18"/>
<keyword evidence="3" id="KW-1185">Reference proteome</keyword>
<sequence>MLLCAFLIMGLPGCGPAPATLDSLPVPPFIKEGKYNGGFETRVDVQLSGVRQQVEARHGPMEVSDFGLVEPDKTFNDILAFYAQPEIEKALSRAGFVRQTESGNSDRMASWTRKRTFGKDELLAVFYSPGFKGDPLNFMVRLHAPRQKQ</sequence>
<comment type="caution">
    <text evidence="2">The sequence shown here is derived from an EMBL/GenBank/DDBJ whole genome shotgun (WGS) entry which is preliminary data.</text>
</comment>
<organism evidence="2 3">
    <name type="scientific">Deinococcus marmoris</name>
    <dbReference type="NCBI Taxonomy" id="249408"/>
    <lineage>
        <taxon>Bacteria</taxon>
        <taxon>Thermotogati</taxon>
        <taxon>Deinococcota</taxon>
        <taxon>Deinococci</taxon>
        <taxon>Deinococcales</taxon>
        <taxon>Deinococcaceae</taxon>
        <taxon>Deinococcus</taxon>
    </lineage>
</organism>
<evidence type="ECO:0008006" key="4">
    <source>
        <dbReference type="Google" id="ProtNLM"/>
    </source>
</evidence>